<dbReference type="PANTHER" id="PTHR31745:SF1">
    <property type="entry name" value="SINGLE-STRANDED DNA-BINDING PROTEIN WHY2, MITOCHONDRIAL"/>
    <property type="match status" value="1"/>
</dbReference>
<evidence type="ECO:0000313" key="5">
    <source>
        <dbReference type="Proteomes" id="UP001146120"/>
    </source>
</evidence>
<organism evidence="4 5">
    <name type="scientific">Lagenidium giganteum</name>
    <dbReference type="NCBI Taxonomy" id="4803"/>
    <lineage>
        <taxon>Eukaryota</taxon>
        <taxon>Sar</taxon>
        <taxon>Stramenopiles</taxon>
        <taxon>Oomycota</taxon>
        <taxon>Peronosporomycetes</taxon>
        <taxon>Pythiales</taxon>
        <taxon>Pythiaceae</taxon>
    </lineage>
</organism>
<name>A0AAV2YNC7_9STRA</name>
<dbReference type="InterPro" id="IPR013742">
    <property type="entry name" value="Whirly"/>
</dbReference>
<comment type="caution">
    <text evidence="4">The sequence shown here is derived from an EMBL/GenBank/DDBJ whole genome shotgun (WGS) entry which is preliminary data.</text>
</comment>
<dbReference type="GO" id="GO:0003697">
    <property type="term" value="F:single-stranded DNA binding"/>
    <property type="evidence" value="ECO:0007669"/>
    <property type="project" value="InterPro"/>
</dbReference>
<feature type="region of interest" description="Disordered" evidence="3">
    <location>
        <begin position="149"/>
        <end position="181"/>
    </location>
</feature>
<dbReference type="GO" id="GO:0006355">
    <property type="term" value="P:regulation of DNA-templated transcription"/>
    <property type="evidence" value="ECO:0007669"/>
    <property type="project" value="InterPro"/>
</dbReference>
<sequence length="181" mass="19347">MLIVSPNAPQYTPSGNYLKTKRAGSIMLSWAKATNNGFDYSKKSFFALSPSEVGLTLEVLDSKLPEVTMTHSPNMNADDQTKKVLKIVNSQTSDGHPMLLFKYTGETQVAASLNAGEARALRELLVYSLPRLYGFHSVLEGPLNVDDGGSGNSFGNSTGSRAPRRTGGAAGSNSNAGDWPF</sequence>
<reference evidence="4" key="2">
    <citation type="journal article" date="2023" name="Microbiol Resour">
        <title>Decontamination and Annotation of the Draft Genome Sequence of the Oomycete Lagenidium giganteum ARSEF 373.</title>
        <authorList>
            <person name="Morgan W.R."/>
            <person name="Tartar A."/>
        </authorList>
    </citation>
    <scope>NUCLEOTIDE SEQUENCE</scope>
    <source>
        <strain evidence="4">ARSEF 373</strain>
    </source>
</reference>
<keyword evidence="5" id="KW-1185">Reference proteome</keyword>
<evidence type="ECO:0000313" key="4">
    <source>
        <dbReference type="EMBL" id="DAZ95595.1"/>
    </source>
</evidence>
<evidence type="ECO:0000256" key="2">
    <source>
        <dbReference type="ARBA" id="ARBA00022946"/>
    </source>
</evidence>
<gene>
    <name evidence="4" type="ORF">N0F65_006081</name>
</gene>
<dbReference type="Gene3D" id="2.30.31.10">
    <property type="entry name" value="Transcriptional Coactivator Pc4, Chain A"/>
    <property type="match status" value="1"/>
</dbReference>
<proteinExistence type="inferred from homology"/>
<dbReference type="SUPFAM" id="SSF54447">
    <property type="entry name" value="ssDNA-binding transcriptional regulator domain"/>
    <property type="match status" value="1"/>
</dbReference>
<dbReference type="AlphaFoldDB" id="A0AAV2YNC7"/>
<dbReference type="GO" id="GO:0006952">
    <property type="term" value="P:defense response"/>
    <property type="evidence" value="ECO:0007669"/>
    <property type="project" value="InterPro"/>
</dbReference>
<comment type="similarity">
    <text evidence="1">Belongs to the Whirly family.</text>
</comment>
<evidence type="ECO:0000256" key="1">
    <source>
        <dbReference type="ARBA" id="ARBA00006061"/>
    </source>
</evidence>
<evidence type="ECO:0000256" key="3">
    <source>
        <dbReference type="SAM" id="MobiDB-lite"/>
    </source>
</evidence>
<dbReference type="EMBL" id="DAKRPA010000198">
    <property type="protein sequence ID" value="DAZ95595.1"/>
    <property type="molecule type" value="Genomic_DNA"/>
</dbReference>
<keyword evidence="2" id="KW-0809">Transit peptide</keyword>
<dbReference type="PANTHER" id="PTHR31745">
    <property type="entry name" value="SINGLE-STRANDED DNA-BINDING PROTEIN WHY2, MITOCHONDRIAL"/>
    <property type="match status" value="1"/>
</dbReference>
<dbReference type="InterPro" id="IPR009044">
    <property type="entry name" value="ssDNA-bd_transcriptional_reg"/>
</dbReference>
<dbReference type="Pfam" id="PF08536">
    <property type="entry name" value="Whirly"/>
    <property type="match status" value="1"/>
</dbReference>
<protein>
    <submittedName>
        <fullName evidence="4">Uncharacterized protein</fullName>
    </submittedName>
</protein>
<accession>A0AAV2YNC7</accession>
<reference evidence="4" key="1">
    <citation type="submission" date="2022-11" db="EMBL/GenBank/DDBJ databases">
        <authorList>
            <person name="Morgan W.R."/>
            <person name="Tartar A."/>
        </authorList>
    </citation>
    <scope>NUCLEOTIDE SEQUENCE</scope>
    <source>
        <strain evidence="4">ARSEF 373</strain>
    </source>
</reference>
<feature type="compositionally biased region" description="Low complexity" evidence="3">
    <location>
        <begin position="171"/>
        <end position="181"/>
    </location>
</feature>
<dbReference type="Proteomes" id="UP001146120">
    <property type="component" value="Unassembled WGS sequence"/>
</dbReference>